<keyword evidence="3" id="KW-0378">Hydrolase</keyword>
<feature type="transmembrane region" description="Helical" evidence="1">
    <location>
        <begin position="218"/>
        <end position="239"/>
    </location>
</feature>
<reference evidence="3 4" key="1">
    <citation type="submission" date="2021-01" db="EMBL/GenBank/DDBJ databases">
        <title>Tumebacillus sp. strain ITR2 16S ribosomal RNA gene Genome sequencing and assembly.</title>
        <authorList>
            <person name="Kang M."/>
        </authorList>
    </citation>
    <scope>NUCLEOTIDE SEQUENCE [LARGE SCALE GENOMIC DNA]</scope>
    <source>
        <strain evidence="3 4">ITR2</strain>
    </source>
</reference>
<keyword evidence="3" id="KW-0482">Metalloprotease</keyword>
<keyword evidence="1" id="KW-0812">Transmembrane</keyword>
<dbReference type="GO" id="GO:0008237">
    <property type="term" value="F:metallopeptidase activity"/>
    <property type="evidence" value="ECO:0007669"/>
    <property type="project" value="UniProtKB-KW"/>
</dbReference>
<organism evidence="3 4">
    <name type="scientific">Tumebacillus amylolyticus</name>
    <dbReference type="NCBI Taxonomy" id="2801339"/>
    <lineage>
        <taxon>Bacteria</taxon>
        <taxon>Bacillati</taxon>
        <taxon>Bacillota</taxon>
        <taxon>Bacilli</taxon>
        <taxon>Bacillales</taxon>
        <taxon>Alicyclobacillaceae</taxon>
        <taxon>Tumebacillus</taxon>
    </lineage>
</organism>
<keyword evidence="3" id="KW-0645">Protease</keyword>
<dbReference type="RefSeq" id="WP_201637493.1">
    <property type="nucleotide sequence ID" value="NZ_JAEQNB010000006.1"/>
</dbReference>
<sequence length="320" mass="35430">MSGKGSLARRVQLTGAVLLCGGYLQDVLMTLQSLSIRRDAQGTWQILSDPSSVSRYWSLLSFFLVLAGLMTFAVGYLVRRFGRQTAAIVESSRLGWRHLCLAIGWVGLLFFGGMYAYYFGLFTLVPSGWRHNAGLASLGSVSMQIAAIVIVPYYYRRHLHEIGLKRPVLSWRIAGYVGMFFLTLYAISLVTGSLGSWFGINTDSYREQRISSELNNAWGQGVLLVKLLPMLATSIIAPVGEELLFRGVLQSTVTVKWGNMAGIFISALLFALVHADVVLFLPIFAMGLLFGVLRRVSGSLWAPIWLHALNNFYASLMDLL</sequence>
<dbReference type="Pfam" id="PF02517">
    <property type="entry name" value="Rce1-like"/>
    <property type="match status" value="1"/>
</dbReference>
<evidence type="ECO:0000256" key="1">
    <source>
        <dbReference type="SAM" id="Phobius"/>
    </source>
</evidence>
<proteinExistence type="predicted"/>
<keyword evidence="1" id="KW-1133">Transmembrane helix</keyword>
<dbReference type="InterPro" id="IPR052710">
    <property type="entry name" value="CAAX_protease"/>
</dbReference>
<keyword evidence="4" id="KW-1185">Reference proteome</keyword>
<feature type="domain" description="CAAX prenyl protease 2/Lysostaphin resistance protein A-like" evidence="2">
    <location>
        <begin position="227"/>
        <end position="312"/>
    </location>
</feature>
<comment type="caution">
    <text evidence="3">The sequence shown here is derived from an EMBL/GenBank/DDBJ whole genome shotgun (WGS) entry which is preliminary data.</text>
</comment>
<dbReference type="EMBL" id="JAEQNB010000006">
    <property type="protein sequence ID" value="MBL0388527.1"/>
    <property type="molecule type" value="Genomic_DNA"/>
</dbReference>
<keyword evidence="1" id="KW-0472">Membrane</keyword>
<feature type="transmembrane region" description="Helical" evidence="1">
    <location>
        <begin position="133"/>
        <end position="155"/>
    </location>
</feature>
<name>A0ABS1JE28_9BACL</name>
<accession>A0ABS1JE28</accession>
<evidence type="ECO:0000313" key="3">
    <source>
        <dbReference type="EMBL" id="MBL0388527.1"/>
    </source>
</evidence>
<evidence type="ECO:0000313" key="4">
    <source>
        <dbReference type="Proteomes" id="UP000602284"/>
    </source>
</evidence>
<dbReference type="InterPro" id="IPR003675">
    <property type="entry name" value="Rce1/LyrA-like_dom"/>
</dbReference>
<dbReference type="PANTHER" id="PTHR36435">
    <property type="entry name" value="SLR1288 PROTEIN"/>
    <property type="match status" value="1"/>
</dbReference>
<gene>
    <name evidence="3" type="ORF">JJB07_18140</name>
</gene>
<feature type="transmembrane region" description="Helical" evidence="1">
    <location>
        <begin position="260"/>
        <end position="293"/>
    </location>
</feature>
<evidence type="ECO:0000259" key="2">
    <source>
        <dbReference type="Pfam" id="PF02517"/>
    </source>
</evidence>
<protein>
    <submittedName>
        <fullName evidence="3">CPBP family intramembrane metalloprotease</fullName>
    </submittedName>
</protein>
<dbReference type="PANTHER" id="PTHR36435:SF1">
    <property type="entry name" value="CAAX AMINO TERMINAL PROTEASE FAMILY PROTEIN"/>
    <property type="match status" value="1"/>
</dbReference>
<feature type="transmembrane region" description="Helical" evidence="1">
    <location>
        <begin position="56"/>
        <end position="78"/>
    </location>
</feature>
<feature type="transmembrane region" description="Helical" evidence="1">
    <location>
        <begin position="99"/>
        <end position="121"/>
    </location>
</feature>
<feature type="transmembrane region" description="Helical" evidence="1">
    <location>
        <begin position="176"/>
        <end position="198"/>
    </location>
</feature>
<dbReference type="Proteomes" id="UP000602284">
    <property type="component" value="Unassembled WGS sequence"/>
</dbReference>